<proteinExistence type="predicted"/>
<reference evidence="1 2" key="2">
    <citation type="journal article" date="2022" name="Mol. Ecol. Resour.">
        <title>The genomes of chicory, endive, great burdock and yacon provide insights into Asteraceae paleo-polyploidization history and plant inulin production.</title>
        <authorList>
            <person name="Fan W."/>
            <person name="Wang S."/>
            <person name="Wang H."/>
            <person name="Wang A."/>
            <person name="Jiang F."/>
            <person name="Liu H."/>
            <person name="Zhao H."/>
            <person name="Xu D."/>
            <person name="Zhang Y."/>
        </authorList>
    </citation>
    <scope>NUCLEOTIDE SEQUENCE [LARGE SCALE GENOMIC DNA]</scope>
    <source>
        <strain evidence="2">cv. Yunnan</strain>
        <tissue evidence="1">Leaves</tissue>
    </source>
</reference>
<reference evidence="2" key="1">
    <citation type="journal article" date="2022" name="Mol. Ecol. Resour.">
        <title>The genomes of chicory, endive, great burdock and yacon provide insights into Asteraceae palaeo-polyploidization history and plant inulin production.</title>
        <authorList>
            <person name="Fan W."/>
            <person name="Wang S."/>
            <person name="Wang H."/>
            <person name="Wang A."/>
            <person name="Jiang F."/>
            <person name="Liu H."/>
            <person name="Zhao H."/>
            <person name="Xu D."/>
            <person name="Zhang Y."/>
        </authorList>
    </citation>
    <scope>NUCLEOTIDE SEQUENCE [LARGE SCALE GENOMIC DNA]</scope>
    <source>
        <strain evidence="2">cv. Yunnan</strain>
    </source>
</reference>
<comment type="caution">
    <text evidence="1">The sequence shown here is derived from an EMBL/GenBank/DDBJ whole genome shotgun (WGS) entry which is preliminary data.</text>
</comment>
<sequence length="493" mass="54871">MASESVNQLHFLLIPFLAPGHTIPMIDMAKLLAQRRNVTVTIVTTPLNAIRYGPTLQQHINSGLPVRFFQLPFPATENGLPEGCESGDALPGLHLIHNFSAAVDMLQQRLEQRFDSLKPRPNCILSDKYMTWSDDTAAKYEIPRIIFDGMSCFKQLSTHHLYASKVFDEMPESEPFVLPGLPDRIEITRAQLPTEFNHSSAAMHEQIERVRETESRAYGMVINSFEELEQEYVKEFKKLKGGKVWCLGPLSLFNNDDSGKSLRGSSTSVDDQHCLKWLDSKEPGSVVYSCFGSCSQVTPPQLIELGLALEASNSPFIWVIRAGDRAEEVEKWLSESGFEARIEDRGLIIRDWAPQLLILSHPSVGGFLTHCGWNSVLEGVCAGVPMITWPQFAEQFLNEKLIVQVLGVGAPVVVHWGLEDEFGVTVKSEQVKTAIKTVMQVGPEGNERRKKAQALGVVAKKAIEEGGSSHHNLTLLIQDLLEHANVISQKPLI</sequence>
<dbReference type="Proteomes" id="UP001056120">
    <property type="component" value="Linkage Group LG01"/>
</dbReference>
<keyword evidence="2" id="KW-1185">Reference proteome</keyword>
<accession>A0ACB9K1M5</accession>
<gene>
    <name evidence="1" type="ORF">L1987_00209</name>
</gene>
<name>A0ACB9K1M5_9ASTR</name>
<protein>
    <submittedName>
        <fullName evidence="1">Uncharacterized protein</fullName>
    </submittedName>
</protein>
<dbReference type="EMBL" id="CM042018">
    <property type="protein sequence ID" value="KAI3826164.1"/>
    <property type="molecule type" value="Genomic_DNA"/>
</dbReference>
<organism evidence="1 2">
    <name type="scientific">Smallanthus sonchifolius</name>
    <dbReference type="NCBI Taxonomy" id="185202"/>
    <lineage>
        <taxon>Eukaryota</taxon>
        <taxon>Viridiplantae</taxon>
        <taxon>Streptophyta</taxon>
        <taxon>Embryophyta</taxon>
        <taxon>Tracheophyta</taxon>
        <taxon>Spermatophyta</taxon>
        <taxon>Magnoliopsida</taxon>
        <taxon>eudicotyledons</taxon>
        <taxon>Gunneridae</taxon>
        <taxon>Pentapetalae</taxon>
        <taxon>asterids</taxon>
        <taxon>campanulids</taxon>
        <taxon>Asterales</taxon>
        <taxon>Asteraceae</taxon>
        <taxon>Asteroideae</taxon>
        <taxon>Heliantheae alliance</taxon>
        <taxon>Millerieae</taxon>
        <taxon>Smallanthus</taxon>
    </lineage>
</organism>
<evidence type="ECO:0000313" key="2">
    <source>
        <dbReference type="Proteomes" id="UP001056120"/>
    </source>
</evidence>
<evidence type="ECO:0000313" key="1">
    <source>
        <dbReference type="EMBL" id="KAI3826164.1"/>
    </source>
</evidence>